<accession>A0A0B6XU10</accession>
<dbReference type="AlphaFoldDB" id="A0A0B6XU10"/>
<gene>
    <name evidence="1" type="primary">ORF1233</name>
</gene>
<feature type="non-terminal residue" evidence="1">
    <location>
        <position position="82"/>
    </location>
</feature>
<feature type="non-terminal residue" evidence="1">
    <location>
        <position position="1"/>
    </location>
</feature>
<reference evidence="1" key="1">
    <citation type="submission" date="2014-12" db="EMBL/GenBank/DDBJ databases">
        <title>Insight into the proteome of Arion vulgaris.</title>
        <authorList>
            <person name="Aradska J."/>
            <person name="Bulat T."/>
            <person name="Smidak R."/>
            <person name="Sarate P."/>
            <person name="Gangsoo J."/>
            <person name="Sialana F."/>
            <person name="Bilban M."/>
            <person name="Lubec G."/>
        </authorList>
    </citation>
    <scope>NUCLEOTIDE SEQUENCE</scope>
    <source>
        <tissue evidence="1">Skin</tissue>
    </source>
</reference>
<dbReference type="CDD" id="cd23767">
    <property type="entry name" value="IQCD"/>
    <property type="match status" value="1"/>
</dbReference>
<dbReference type="Pfam" id="PF00612">
    <property type="entry name" value="IQ"/>
    <property type="match status" value="1"/>
</dbReference>
<dbReference type="EMBL" id="HACG01000513">
    <property type="protein sequence ID" value="CEK47378.1"/>
    <property type="molecule type" value="Transcribed_RNA"/>
</dbReference>
<evidence type="ECO:0000313" key="1">
    <source>
        <dbReference type="EMBL" id="CEK47378.1"/>
    </source>
</evidence>
<dbReference type="PROSITE" id="PS50096">
    <property type="entry name" value="IQ"/>
    <property type="match status" value="1"/>
</dbReference>
<dbReference type="InterPro" id="IPR000048">
    <property type="entry name" value="IQ_motif_EF-hand-BS"/>
</dbReference>
<protein>
    <submittedName>
        <fullName evidence="1">Uncharacterized protein</fullName>
    </submittedName>
</protein>
<proteinExistence type="predicted"/>
<organism evidence="1">
    <name type="scientific">Arion vulgaris</name>
    <dbReference type="NCBI Taxonomy" id="1028688"/>
    <lineage>
        <taxon>Eukaryota</taxon>
        <taxon>Metazoa</taxon>
        <taxon>Spiralia</taxon>
        <taxon>Lophotrochozoa</taxon>
        <taxon>Mollusca</taxon>
        <taxon>Gastropoda</taxon>
        <taxon>Heterobranchia</taxon>
        <taxon>Euthyneura</taxon>
        <taxon>Panpulmonata</taxon>
        <taxon>Eupulmonata</taxon>
        <taxon>Stylommatophora</taxon>
        <taxon>Helicina</taxon>
        <taxon>Arionoidea</taxon>
        <taxon>Arionidae</taxon>
        <taxon>Arion</taxon>
    </lineage>
</organism>
<sequence>LEQAKAAREERAQDRYREDAAVQIQAFVRGCLSRKRLRKSIRDELDTFLKIPPPDTEYKPELRPAVEVFHIVKKLLFLHDVH</sequence>
<name>A0A0B6XU10_9EUPU</name>